<keyword evidence="5" id="KW-0539">Nucleus</keyword>
<dbReference type="SUPFAM" id="SSF74784">
    <property type="entry name" value="Translin"/>
    <property type="match status" value="1"/>
</dbReference>
<dbReference type="PhylomeDB" id="B6Q7Y0"/>
<dbReference type="FunFam" id="1.20.58.190:FF:000008">
    <property type="entry name" value="Translin-associated factor TraX, putative"/>
    <property type="match status" value="1"/>
</dbReference>
<dbReference type="GO" id="GO:0005634">
    <property type="term" value="C:nucleus"/>
    <property type="evidence" value="ECO:0007669"/>
    <property type="project" value="UniProtKB-SubCell"/>
</dbReference>
<dbReference type="FunFam" id="1.20.58.200:FF:000004">
    <property type="entry name" value="Translin-associated factor TraX, putative"/>
    <property type="match status" value="1"/>
</dbReference>
<dbReference type="InterPro" id="IPR016069">
    <property type="entry name" value="Translin_C"/>
</dbReference>
<dbReference type="HOGENOM" id="CLU_067225_2_1_1"/>
<dbReference type="GO" id="GO:0005737">
    <property type="term" value="C:cytoplasm"/>
    <property type="evidence" value="ECO:0007669"/>
    <property type="project" value="UniProtKB-SubCell"/>
</dbReference>
<dbReference type="Gene3D" id="1.20.58.190">
    <property type="entry name" value="Translin, domain 1"/>
    <property type="match status" value="1"/>
</dbReference>
<proteinExistence type="inferred from homology"/>
<keyword evidence="8" id="KW-1185">Reference proteome</keyword>
<evidence type="ECO:0000256" key="6">
    <source>
        <dbReference type="SAM" id="MobiDB-lite"/>
    </source>
</evidence>
<reference evidence="8" key="1">
    <citation type="journal article" date="2015" name="Genome Announc.">
        <title>Genome sequence of the AIDS-associated pathogen Penicillium marneffei (ATCC18224) and its near taxonomic relative Talaromyces stipitatus (ATCC10500).</title>
        <authorList>
            <person name="Nierman W.C."/>
            <person name="Fedorova-Abrams N.D."/>
            <person name="Andrianopoulos A."/>
        </authorList>
    </citation>
    <scope>NUCLEOTIDE SEQUENCE [LARGE SCALE GENOMIC DNA]</scope>
    <source>
        <strain evidence="8">ATCC 18224 / CBS 334.59 / QM 7333</strain>
    </source>
</reference>
<dbReference type="InterPro" id="IPR036081">
    <property type="entry name" value="Translin_sf"/>
</dbReference>
<evidence type="ECO:0000313" key="7">
    <source>
        <dbReference type="EMBL" id="EEA26743.1"/>
    </source>
</evidence>
<sequence length="316" mass="35303">MASSKRSWEGNIINNQTKPATPEEQSKSASAMATTENSGNGEGPVIQSMFENFRSELDEHHDRRERIIKASRDITALSKKIIFALQRVRTVNAPLPPNISKENKTRFTQIIDLFKTIAPELTGANSWRYQRQVSGGIQEFIEAISFEQYIQTQSLITRDEVAARLPEGIIVTEDDYLMGIYDLTGEMMRFAVTTLSTGGQIKKSDVKDDSKMDVDGADNEPVQNFPIFPPEKAGIVVDLRNMRAMLEKLNVPRRHSSHMMRDMQKKMDVMQNSVEKVERAAYGLLVRGSERPSGWTPDLSSVTAGAGAAGVEVESY</sequence>
<feature type="compositionally biased region" description="Polar residues" evidence="6">
    <location>
        <begin position="27"/>
        <end position="39"/>
    </location>
</feature>
<dbReference type="EMBL" id="DS995899">
    <property type="protein sequence ID" value="EEA26743.1"/>
    <property type="molecule type" value="Genomic_DNA"/>
</dbReference>
<dbReference type="OrthoDB" id="31005at2759"/>
<protein>
    <submittedName>
        <fullName evidence="7">Translin-associated factor TraX, putative</fullName>
    </submittedName>
</protein>
<feature type="region of interest" description="Disordered" evidence="6">
    <location>
        <begin position="1"/>
        <end position="43"/>
    </location>
</feature>
<dbReference type="InterPro" id="IPR002848">
    <property type="entry name" value="Translin_fam"/>
</dbReference>
<evidence type="ECO:0000256" key="1">
    <source>
        <dbReference type="ARBA" id="ARBA00004123"/>
    </source>
</evidence>
<dbReference type="Gene3D" id="1.20.58.200">
    <property type="entry name" value="Translin, domain 2"/>
    <property type="match status" value="1"/>
</dbReference>
<evidence type="ECO:0000256" key="5">
    <source>
        <dbReference type="ARBA" id="ARBA00023242"/>
    </source>
</evidence>
<dbReference type="STRING" id="441960.B6Q7Y0"/>
<organism evidence="7 8">
    <name type="scientific">Talaromyces marneffei (strain ATCC 18224 / CBS 334.59 / QM 7333)</name>
    <name type="common">Penicillium marneffei</name>
    <dbReference type="NCBI Taxonomy" id="441960"/>
    <lineage>
        <taxon>Eukaryota</taxon>
        <taxon>Fungi</taxon>
        <taxon>Dikarya</taxon>
        <taxon>Ascomycota</taxon>
        <taxon>Pezizomycotina</taxon>
        <taxon>Eurotiomycetes</taxon>
        <taxon>Eurotiomycetidae</taxon>
        <taxon>Eurotiales</taxon>
        <taxon>Trichocomaceae</taxon>
        <taxon>Talaromyces</taxon>
        <taxon>Talaromyces sect. Talaromyces</taxon>
    </lineage>
</organism>
<dbReference type="GO" id="GO:0043565">
    <property type="term" value="F:sequence-specific DNA binding"/>
    <property type="evidence" value="ECO:0007669"/>
    <property type="project" value="InterPro"/>
</dbReference>
<evidence type="ECO:0000313" key="8">
    <source>
        <dbReference type="Proteomes" id="UP000001294"/>
    </source>
</evidence>
<dbReference type="PANTHER" id="PTHR10741">
    <property type="entry name" value="TRANSLIN AND TRANSLIN ASSOCIATED PROTEIN X"/>
    <property type="match status" value="1"/>
</dbReference>
<dbReference type="InterPro" id="IPR016068">
    <property type="entry name" value="Translin_N"/>
</dbReference>
<comment type="similarity">
    <text evidence="3">Belongs to the translin family.</text>
</comment>
<name>B6Q7Y0_TALMQ</name>
<dbReference type="VEuPathDB" id="FungiDB:PMAA_016620"/>
<dbReference type="CDD" id="cd14820">
    <property type="entry name" value="TRAX"/>
    <property type="match status" value="1"/>
</dbReference>
<comment type="subcellular location">
    <subcellularLocation>
        <location evidence="2">Cytoplasm</location>
    </subcellularLocation>
    <subcellularLocation>
        <location evidence="1">Nucleus</location>
    </subcellularLocation>
</comment>
<keyword evidence="4" id="KW-0963">Cytoplasm</keyword>
<evidence type="ECO:0000256" key="4">
    <source>
        <dbReference type="ARBA" id="ARBA00022490"/>
    </source>
</evidence>
<accession>B6Q7Y0</accession>
<evidence type="ECO:0000256" key="3">
    <source>
        <dbReference type="ARBA" id="ARBA00005902"/>
    </source>
</evidence>
<dbReference type="AlphaFoldDB" id="B6Q7Y0"/>
<gene>
    <name evidence="7" type="ORF">PMAA_016620</name>
</gene>
<dbReference type="Pfam" id="PF01997">
    <property type="entry name" value="Translin"/>
    <property type="match status" value="1"/>
</dbReference>
<evidence type="ECO:0000256" key="2">
    <source>
        <dbReference type="ARBA" id="ARBA00004496"/>
    </source>
</evidence>
<dbReference type="Proteomes" id="UP000001294">
    <property type="component" value="Unassembled WGS sequence"/>
</dbReference>